<reference evidence="3" key="1">
    <citation type="journal article" date="2006" name="PLoS Biol.">
        <title>Macronuclear genome sequence of the ciliate Tetrahymena thermophila, a model eukaryote.</title>
        <authorList>
            <person name="Eisen J.A."/>
            <person name="Coyne R.S."/>
            <person name="Wu M."/>
            <person name="Wu D."/>
            <person name="Thiagarajan M."/>
            <person name="Wortman J.R."/>
            <person name="Badger J.H."/>
            <person name="Ren Q."/>
            <person name="Amedeo P."/>
            <person name="Jones K.M."/>
            <person name="Tallon L.J."/>
            <person name="Delcher A.L."/>
            <person name="Salzberg S.L."/>
            <person name="Silva J.C."/>
            <person name="Haas B.J."/>
            <person name="Majoros W.H."/>
            <person name="Farzad M."/>
            <person name="Carlton J.M."/>
            <person name="Smith R.K. Jr."/>
            <person name="Garg J."/>
            <person name="Pearlman R.E."/>
            <person name="Karrer K.M."/>
            <person name="Sun L."/>
            <person name="Manning G."/>
            <person name="Elde N.C."/>
            <person name="Turkewitz A.P."/>
            <person name="Asai D.J."/>
            <person name="Wilkes D.E."/>
            <person name="Wang Y."/>
            <person name="Cai H."/>
            <person name="Collins K."/>
            <person name="Stewart B.A."/>
            <person name="Lee S.R."/>
            <person name="Wilamowska K."/>
            <person name="Weinberg Z."/>
            <person name="Ruzzo W.L."/>
            <person name="Wloga D."/>
            <person name="Gaertig J."/>
            <person name="Frankel J."/>
            <person name="Tsao C.-C."/>
            <person name="Gorovsky M.A."/>
            <person name="Keeling P.J."/>
            <person name="Waller R.F."/>
            <person name="Patron N.J."/>
            <person name="Cherry J.M."/>
            <person name="Stover N.A."/>
            <person name="Krieger C.J."/>
            <person name="del Toro C."/>
            <person name="Ryder H.F."/>
            <person name="Williamson S.C."/>
            <person name="Barbeau R.A."/>
            <person name="Hamilton E.P."/>
            <person name="Orias E."/>
        </authorList>
    </citation>
    <scope>NUCLEOTIDE SEQUENCE [LARGE SCALE GENOMIC DNA]</scope>
    <source>
        <strain evidence="3">SB210</strain>
    </source>
</reference>
<dbReference type="EMBL" id="GG662711">
    <property type="protein sequence ID" value="EAR94734.1"/>
    <property type="molecule type" value="Genomic_DNA"/>
</dbReference>
<name>Q23E53_TETTS</name>
<evidence type="ECO:0000313" key="3">
    <source>
        <dbReference type="Proteomes" id="UP000009168"/>
    </source>
</evidence>
<dbReference type="RefSeq" id="XP_001014979.1">
    <property type="nucleotide sequence ID" value="XM_001014979.1"/>
</dbReference>
<gene>
    <name evidence="2" type="ORF">TTHERM_00672020</name>
</gene>
<evidence type="ECO:0000256" key="1">
    <source>
        <dbReference type="SAM" id="MobiDB-lite"/>
    </source>
</evidence>
<dbReference type="AlphaFoldDB" id="Q23E53"/>
<dbReference type="KEGG" id="tet:TTHERM_00672020"/>
<protein>
    <submittedName>
        <fullName evidence="2">Uncharacterized protein</fullName>
    </submittedName>
</protein>
<organism evidence="2 3">
    <name type="scientific">Tetrahymena thermophila (strain SB210)</name>
    <dbReference type="NCBI Taxonomy" id="312017"/>
    <lineage>
        <taxon>Eukaryota</taxon>
        <taxon>Sar</taxon>
        <taxon>Alveolata</taxon>
        <taxon>Ciliophora</taxon>
        <taxon>Intramacronucleata</taxon>
        <taxon>Oligohymenophorea</taxon>
        <taxon>Hymenostomatida</taxon>
        <taxon>Tetrahymenina</taxon>
        <taxon>Tetrahymenidae</taxon>
        <taxon>Tetrahymena</taxon>
    </lineage>
</organism>
<dbReference type="Proteomes" id="UP000009168">
    <property type="component" value="Unassembled WGS sequence"/>
</dbReference>
<dbReference type="InParanoid" id="Q23E53"/>
<accession>Q23E53</accession>
<dbReference type="GeneID" id="7824854"/>
<proteinExistence type="predicted"/>
<feature type="region of interest" description="Disordered" evidence="1">
    <location>
        <begin position="1"/>
        <end position="34"/>
    </location>
</feature>
<evidence type="ECO:0000313" key="2">
    <source>
        <dbReference type="EMBL" id="EAR94734.1"/>
    </source>
</evidence>
<dbReference type="HOGENOM" id="CLU_502065_0_0_1"/>
<keyword evidence="3" id="KW-1185">Reference proteome</keyword>
<sequence length="543" mass="64555">MSNFSSNKDNSEERYKQKKHNFHDRRFNNNDISQKKSKQIDYDEEFNKDQNVQKQIYYKSSGLTNFMILDEIKKDVRFPTNKINVEFRNIYLNSIMRQFFASDLEQKSPTMQDFAFNFQNMFFTKLLYSGMFKNVYCGYDLDHFGVLNLRFNTDIQDSYRLRIVRTQRSKNHRFVSLGGDAELNGVFGFCEKISYNADVALFFDNQFRHFSKYEISLPFIGDLGALRANTSVMKRKVDDSLQYKRRRRKFIFYPNEWQNTCFSYSHNSLTYSVFEPFNNETQRLYFLSMDYGINKLFRNKYARSFFNQINDAAFLHNKLLQKEYQSQHEVKINYQIPEQRFQIRPGTMLKYSYFLHNKLFIGNNLGFKSSFKSKITYFAKKKFLLTSQIETGMLTSFELEDSLQSRTSLEGGSSGETANLHSTLEQSLGFPAINYDCNSFYLQNVPGYYQAYRDNKNMNFYFAIKNKLYLRKFNFFGFKPFMHANFYYANQPSIPIINCGLGFTRHFNLIDSKIDFLINSPNLLNLNQQDDKEFSKFQIILNP</sequence>